<keyword evidence="2" id="KW-1185">Reference proteome</keyword>
<sequence>MFTIAPIEMRPSKRRTALTAPVRRCWILFYTARKRHRDIAPRQACIRAPSSNSRAHCSLSLSPVRRPQPPNSTKMNGFTDPLSSSTIVSCAVLNIICSAFHFTCSAIFSQTRPTKEMKPLSIVKLGKQEIRDGIKVEPQNDTVESAYSCRRRRKELEWALCLVLLKILLDTRVTKAPKKRLDGYTKALGIHDLPIMVPGTKALSRASW</sequence>
<name>A0A2P5AAG1_PARAD</name>
<organism evidence="1 2">
    <name type="scientific">Parasponia andersonii</name>
    <name type="common">Sponia andersonii</name>
    <dbReference type="NCBI Taxonomy" id="3476"/>
    <lineage>
        <taxon>Eukaryota</taxon>
        <taxon>Viridiplantae</taxon>
        <taxon>Streptophyta</taxon>
        <taxon>Embryophyta</taxon>
        <taxon>Tracheophyta</taxon>
        <taxon>Spermatophyta</taxon>
        <taxon>Magnoliopsida</taxon>
        <taxon>eudicotyledons</taxon>
        <taxon>Gunneridae</taxon>
        <taxon>Pentapetalae</taxon>
        <taxon>rosids</taxon>
        <taxon>fabids</taxon>
        <taxon>Rosales</taxon>
        <taxon>Cannabaceae</taxon>
        <taxon>Parasponia</taxon>
    </lineage>
</organism>
<accession>A0A2P5AAG1</accession>
<evidence type="ECO:0000313" key="1">
    <source>
        <dbReference type="EMBL" id="PON33532.1"/>
    </source>
</evidence>
<proteinExistence type="predicted"/>
<dbReference type="Proteomes" id="UP000237105">
    <property type="component" value="Unassembled WGS sequence"/>
</dbReference>
<protein>
    <submittedName>
        <fullName evidence="1">Uncharacterized protein</fullName>
    </submittedName>
</protein>
<reference evidence="2" key="1">
    <citation type="submission" date="2016-06" db="EMBL/GenBank/DDBJ databases">
        <title>Parallel loss of symbiosis genes in relatives of nitrogen-fixing non-legume Parasponia.</title>
        <authorList>
            <person name="Van Velzen R."/>
            <person name="Holmer R."/>
            <person name="Bu F."/>
            <person name="Rutten L."/>
            <person name="Van Zeijl A."/>
            <person name="Liu W."/>
            <person name="Santuari L."/>
            <person name="Cao Q."/>
            <person name="Sharma T."/>
            <person name="Shen D."/>
            <person name="Roswanjaya Y."/>
            <person name="Wardhani T."/>
            <person name="Kalhor M.S."/>
            <person name="Jansen J."/>
            <person name="Van den Hoogen J."/>
            <person name="Gungor B."/>
            <person name="Hartog M."/>
            <person name="Hontelez J."/>
            <person name="Verver J."/>
            <person name="Yang W.-C."/>
            <person name="Schijlen E."/>
            <person name="Repin R."/>
            <person name="Schilthuizen M."/>
            <person name="Schranz E."/>
            <person name="Heidstra R."/>
            <person name="Miyata K."/>
            <person name="Fedorova E."/>
            <person name="Kohlen W."/>
            <person name="Bisseling T."/>
            <person name="Smit S."/>
            <person name="Geurts R."/>
        </authorList>
    </citation>
    <scope>NUCLEOTIDE SEQUENCE [LARGE SCALE GENOMIC DNA]</scope>
    <source>
        <strain evidence="2">cv. WU1-14</strain>
    </source>
</reference>
<dbReference type="AlphaFoldDB" id="A0A2P5AAG1"/>
<comment type="caution">
    <text evidence="1">The sequence shown here is derived from an EMBL/GenBank/DDBJ whole genome shotgun (WGS) entry which is preliminary data.</text>
</comment>
<dbReference type="EMBL" id="JXTB01000721">
    <property type="protein sequence ID" value="PON33532.1"/>
    <property type="molecule type" value="Genomic_DNA"/>
</dbReference>
<gene>
    <name evidence="1" type="ORF">PanWU01x14_351970</name>
</gene>
<evidence type="ECO:0000313" key="2">
    <source>
        <dbReference type="Proteomes" id="UP000237105"/>
    </source>
</evidence>